<evidence type="ECO:0000256" key="2">
    <source>
        <dbReference type="ARBA" id="ARBA00022692"/>
    </source>
</evidence>
<dbReference type="InterPro" id="IPR036869">
    <property type="entry name" value="J_dom_sf"/>
</dbReference>
<evidence type="ECO:0000256" key="3">
    <source>
        <dbReference type="ARBA" id="ARBA00022989"/>
    </source>
</evidence>
<dbReference type="InterPro" id="IPR018253">
    <property type="entry name" value="DnaJ_domain_CS"/>
</dbReference>
<dbReference type="AlphaFoldDB" id="A0AAD9IUD1"/>
<dbReference type="EMBL" id="JAODUP010001259">
    <property type="protein sequence ID" value="KAK2140751.1"/>
    <property type="molecule type" value="Genomic_DNA"/>
</dbReference>
<gene>
    <name evidence="7" type="ORF">LSH36_1259g00012</name>
</gene>
<dbReference type="Gene3D" id="1.10.287.110">
    <property type="entry name" value="DnaJ domain"/>
    <property type="match status" value="1"/>
</dbReference>
<evidence type="ECO:0008006" key="9">
    <source>
        <dbReference type="Google" id="ProtNLM"/>
    </source>
</evidence>
<protein>
    <recommendedName>
        <fullName evidence="9">J domain-containing protein</fullName>
    </recommendedName>
</protein>
<evidence type="ECO:0000256" key="6">
    <source>
        <dbReference type="SAM" id="Phobius"/>
    </source>
</evidence>
<keyword evidence="8" id="KW-1185">Reference proteome</keyword>
<dbReference type="GO" id="GO:0006457">
    <property type="term" value="P:protein folding"/>
    <property type="evidence" value="ECO:0007669"/>
    <property type="project" value="InterPro"/>
</dbReference>
<sequence length="298" mass="36173">METAGYLGLFLLAMSLCSTGHALIENLYCGKDNCYEVLDIGYDATKEDKESASLMFQKVANAYEILRDEEQRTDYNYYLDHPEEYYAHYYRYYRRRMAPKVDVRIVIVVTISVISVIQYWSAWNNYNTALCYLITVPKYRMKAIEIAKQEGVYDVKKKKDRTKTKVELKLMEWEFSWRATKNLSKVYDQNLVRGGYRKPKIYDILWLKLLLLPYDIVMYLLWWIKWIWKFWIKKEEYGLEEREYLIRRNMKMSQDQWEEWKRLKEEEMKAELATNARYKSYRRYMKKGGPGQMMFGPE</sequence>
<dbReference type="PROSITE" id="PS00636">
    <property type="entry name" value="DNAJ_1"/>
    <property type="match status" value="1"/>
</dbReference>
<organism evidence="7 8">
    <name type="scientific">Paralvinella palmiformis</name>
    <dbReference type="NCBI Taxonomy" id="53620"/>
    <lineage>
        <taxon>Eukaryota</taxon>
        <taxon>Metazoa</taxon>
        <taxon>Spiralia</taxon>
        <taxon>Lophotrochozoa</taxon>
        <taxon>Annelida</taxon>
        <taxon>Polychaeta</taxon>
        <taxon>Sedentaria</taxon>
        <taxon>Canalipalpata</taxon>
        <taxon>Terebellida</taxon>
        <taxon>Terebelliformia</taxon>
        <taxon>Alvinellidae</taxon>
        <taxon>Paralvinella</taxon>
    </lineage>
</organism>
<comment type="caution">
    <text evidence="7">The sequence shown here is derived from an EMBL/GenBank/DDBJ whole genome shotgun (WGS) entry which is preliminary data.</text>
</comment>
<name>A0AAD9IUD1_9ANNE</name>
<evidence type="ECO:0000256" key="1">
    <source>
        <dbReference type="ARBA" id="ARBA00004370"/>
    </source>
</evidence>
<dbReference type="SUPFAM" id="SSF46565">
    <property type="entry name" value="Chaperone J-domain"/>
    <property type="match status" value="1"/>
</dbReference>
<dbReference type="PANTHER" id="PTHR44176">
    <property type="entry name" value="DNAJ HOMOLOG SUBFAMILY C MEMBER 25"/>
    <property type="match status" value="1"/>
</dbReference>
<keyword evidence="5" id="KW-0143">Chaperone</keyword>
<keyword evidence="4 6" id="KW-0472">Membrane</keyword>
<feature type="transmembrane region" description="Helical" evidence="6">
    <location>
        <begin position="6"/>
        <end position="24"/>
    </location>
</feature>
<evidence type="ECO:0000256" key="4">
    <source>
        <dbReference type="ARBA" id="ARBA00023136"/>
    </source>
</evidence>
<comment type="subcellular location">
    <subcellularLocation>
        <location evidence="1">Membrane</location>
    </subcellularLocation>
</comment>
<dbReference type="GO" id="GO:0005789">
    <property type="term" value="C:endoplasmic reticulum membrane"/>
    <property type="evidence" value="ECO:0007669"/>
    <property type="project" value="TreeGrafter"/>
</dbReference>
<accession>A0AAD9IUD1</accession>
<feature type="transmembrane region" description="Helical" evidence="6">
    <location>
        <begin position="101"/>
        <end position="120"/>
    </location>
</feature>
<evidence type="ECO:0000313" key="8">
    <source>
        <dbReference type="Proteomes" id="UP001208570"/>
    </source>
</evidence>
<proteinExistence type="predicted"/>
<dbReference type="InterPro" id="IPR044632">
    <property type="entry name" value="DNAJC25-like"/>
</dbReference>
<feature type="transmembrane region" description="Helical" evidence="6">
    <location>
        <begin position="204"/>
        <end position="224"/>
    </location>
</feature>
<evidence type="ECO:0000256" key="5">
    <source>
        <dbReference type="ARBA" id="ARBA00023186"/>
    </source>
</evidence>
<keyword evidence="2 6" id="KW-0812">Transmembrane</keyword>
<dbReference type="PANTHER" id="PTHR44176:SF1">
    <property type="entry name" value="DNAJ HOMOLOG SUBFAMILY C MEMBER 25"/>
    <property type="match status" value="1"/>
</dbReference>
<evidence type="ECO:0000313" key="7">
    <source>
        <dbReference type="EMBL" id="KAK2140751.1"/>
    </source>
</evidence>
<keyword evidence="3 6" id="KW-1133">Transmembrane helix</keyword>
<dbReference type="Proteomes" id="UP001208570">
    <property type="component" value="Unassembled WGS sequence"/>
</dbReference>
<reference evidence="7" key="1">
    <citation type="journal article" date="2023" name="Mol. Biol. Evol.">
        <title>Third-Generation Sequencing Reveals the Adaptive Role of the Epigenome in Three Deep-Sea Polychaetes.</title>
        <authorList>
            <person name="Perez M."/>
            <person name="Aroh O."/>
            <person name="Sun Y."/>
            <person name="Lan Y."/>
            <person name="Juniper S.K."/>
            <person name="Young C.R."/>
            <person name="Angers B."/>
            <person name="Qian P.Y."/>
        </authorList>
    </citation>
    <scope>NUCLEOTIDE SEQUENCE</scope>
    <source>
        <strain evidence="7">P08H-3</strain>
    </source>
</reference>